<dbReference type="Proteomes" id="UP000008792">
    <property type="component" value="Unassembled WGS sequence"/>
</dbReference>
<keyword evidence="7 13" id="KW-0175">Coiled coil</keyword>
<proteinExistence type="inferred from homology"/>
<dbReference type="GO" id="GO:0005654">
    <property type="term" value="C:nucleoplasm"/>
    <property type="evidence" value="ECO:0007669"/>
    <property type="project" value="UniProtKB-SubCell"/>
</dbReference>
<evidence type="ECO:0000256" key="9">
    <source>
        <dbReference type="ARBA" id="ARBA00023163"/>
    </source>
</evidence>
<dbReference type="SMR" id="A0A0Q9WSI5"/>
<dbReference type="OrthoDB" id="5982876at2759"/>
<dbReference type="PANTHER" id="PTHR46600:SF1">
    <property type="entry name" value="THAP DOMAIN-CONTAINING PROTEIN 1"/>
    <property type="match status" value="1"/>
</dbReference>
<comment type="similarity">
    <text evidence="2">Belongs to the THAP1 family.</text>
</comment>
<keyword evidence="16" id="KW-1185">Reference proteome</keyword>
<keyword evidence="3" id="KW-0479">Metal-binding</keyword>
<dbReference type="SMART" id="SM00692">
    <property type="entry name" value="DM3"/>
    <property type="match status" value="2"/>
</dbReference>
<feature type="domain" description="THAP-type" evidence="14">
    <location>
        <begin position="5"/>
        <end position="81"/>
    </location>
</feature>
<evidence type="ECO:0000256" key="11">
    <source>
        <dbReference type="ARBA" id="ARBA00023306"/>
    </source>
</evidence>
<accession>A0A0Q9WSI5</accession>
<evidence type="ECO:0000256" key="6">
    <source>
        <dbReference type="ARBA" id="ARBA00023015"/>
    </source>
</evidence>
<keyword evidence="6" id="KW-0805">Transcription regulation</keyword>
<dbReference type="InterPro" id="IPR006612">
    <property type="entry name" value="THAP_Znf"/>
</dbReference>
<name>A0A0Q9WSI5_DROVI</name>
<dbReference type="PANTHER" id="PTHR46600">
    <property type="entry name" value="THAP DOMAIN-CONTAINING"/>
    <property type="match status" value="1"/>
</dbReference>
<dbReference type="EMBL" id="CH940650">
    <property type="protein sequence ID" value="KRF83694.1"/>
    <property type="molecule type" value="Genomic_DNA"/>
</dbReference>
<organism evidence="15 16">
    <name type="scientific">Drosophila virilis</name>
    <name type="common">Fruit fly</name>
    <dbReference type="NCBI Taxonomy" id="7244"/>
    <lineage>
        <taxon>Eukaryota</taxon>
        <taxon>Metazoa</taxon>
        <taxon>Ecdysozoa</taxon>
        <taxon>Arthropoda</taxon>
        <taxon>Hexapoda</taxon>
        <taxon>Insecta</taxon>
        <taxon>Pterygota</taxon>
        <taxon>Neoptera</taxon>
        <taxon>Endopterygota</taxon>
        <taxon>Diptera</taxon>
        <taxon>Brachycera</taxon>
        <taxon>Muscomorpha</taxon>
        <taxon>Ephydroidea</taxon>
        <taxon>Drosophilidae</taxon>
        <taxon>Drosophila</taxon>
    </lineage>
</organism>
<evidence type="ECO:0000313" key="16">
    <source>
        <dbReference type="Proteomes" id="UP000008792"/>
    </source>
</evidence>
<keyword evidence="11" id="KW-0131">Cell cycle</keyword>
<keyword evidence="10" id="KW-0539">Nucleus</keyword>
<feature type="coiled-coil region" evidence="13">
    <location>
        <begin position="238"/>
        <end position="272"/>
    </location>
</feature>
<sequence>MVPKLKRKCMAINCNASGLQDFTNLFKFPMDPEMNQKWKENLGLTNVRFLSSCRSLICRRHFTPDCHGKKKLHPWAVPTLHLGTGKTEGIHQPVKPKTILRRRKCCVRNCKVRQPDILHTFPTKPELRAKWLQICGLQDVRKHYDICRKHFRPSFLLRRKLVVNAYPELHLGLEDFDPLQAPQDSENIEFEEDNINGNMDNDEDEPLISTNSNETVEAEENEDDAGEEQICDINCNKCATQENRCREMQEEIDAMRKKIAQLEEMLHVNAKEDEDEYIWLLLK</sequence>
<keyword evidence="5" id="KW-0862">Zinc</keyword>
<dbReference type="SUPFAM" id="SSF57716">
    <property type="entry name" value="Glucocorticoid receptor-like (DNA-binding domain)"/>
    <property type="match status" value="2"/>
</dbReference>
<evidence type="ECO:0000256" key="1">
    <source>
        <dbReference type="ARBA" id="ARBA00004642"/>
    </source>
</evidence>
<evidence type="ECO:0000256" key="2">
    <source>
        <dbReference type="ARBA" id="ARBA00006177"/>
    </source>
</evidence>
<gene>
    <name evidence="15" type="primary">Dvir\GJ22704</name>
    <name evidence="15" type="ORF">Dvir_GJ22704</name>
</gene>
<feature type="domain" description="THAP-type" evidence="14">
    <location>
        <begin position="100"/>
        <end position="170"/>
    </location>
</feature>
<keyword evidence="9" id="KW-0804">Transcription</keyword>
<dbReference type="InterPro" id="IPR026516">
    <property type="entry name" value="THAP1/10"/>
</dbReference>
<keyword evidence="8 12" id="KW-0238">DNA-binding</keyword>
<evidence type="ECO:0000256" key="5">
    <source>
        <dbReference type="ARBA" id="ARBA00022833"/>
    </source>
</evidence>
<evidence type="ECO:0000256" key="3">
    <source>
        <dbReference type="ARBA" id="ARBA00022723"/>
    </source>
</evidence>
<evidence type="ECO:0000259" key="14">
    <source>
        <dbReference type="PROSITE" id="PS50950"/>
    </source>
</evidence>
<protein>
    <recommendedName>
        <fullName evidence="14">THAP-type domain-containing protein</fullName>
    </recommendedName>
</protein>
<dbReference type="FunCoup" id="A0A0Q9WSI5">
    <property type="interactions" value="18"/>
</dbReference>
<dbReference type="PROSITE" id="PS50950">
    <property type="entry name" value="ZF_THAP"/>
    <property type="match status" value="2"/>
</dbReference>
<evidence type="ECO:0000313" key="15">
    <source>
        <dbReference type="EMBL" id="KRF83694.1"/>
    </source>
</evidence>
<evidence type="ECO:0000256" key="13">
    <source>
        <dbReference type="SAM" id="Coils"/>
    </source>
</evidence>
<reference evidence="15 16" key="1">
    <citation type="journal article" date="2007" name="Nature">
        <title>Evolution of genes and genomes on the Drosophila phylogeny.</title>
        <authorList>
            <consortium name="Drosophila 12 Genomes Consortium"/>
            <person name="Clark A.G."/>
            <person name="Eisen M.B."/>
            <person name="Smith D.R."/>
            <person name="Bergman C.M."/>
            <person name="Oliver B."/>
            <person name="Markow T.A."/>
            <person name="Kaufman T.C."/>
            <person name="Kellis M."/>
            <person name="Gelbart W."/>
            <person name="Iyer V.N."/>
            <person name="Pollard D.A."/>
            <person name="Sackton T.B."/>
            <person name="Larracuente A.M."/>
            <person name="Singh N.D."/>
            <person name="Abad J.P."/>
            <person name="Abt D.N."/>
            <person name="Adryan B."/>
            <person name="Aguade M."/>
            <person name="Akashi H."/>
            <person name="Anderson W.W."/>
            <person name="Aquadro C.F."/>
            <person name="Ardell D.H."/>
            <person name="Arguello R."/>
            <person name="Artieri C.G."/>
            <person name="Barbash D.A."/>
            <person name="Barker D."/>
            <person name="Barsanti P."/>
            <person name="Batterham P."/>
            <person name="Batzoglou S."/>
            <person name="Begun D."/>
            <person name="Bhutkar A."/>
            <person name="Blanco E."/>
            <person name="Bosak S.A."/>
            <person name="Bradley R.K."/>
            <person name="Brand A.D."/>
            <person name="Brent M.R."/>
            <person name="Brooks A.N."/>
            <person name="Brown R.H."/>
            <person name="Butlin R.K."/>
            <person name="Caggese C."/>
            <person name="Calvi B.R."/>
            <person name="Bernardo de Carvalho A."/>
            <person name="Caspi A."/>
            <person name="Castrezana S."/>
            <person name="Celniker S.E."/>
            <person name="Chang J.L."/>
            <person name="Chapple C."/>
            <person name="Chatterji S."/>
            <person name="Chinwalla A."/>
            <person name="Civetta A."/>
            <person name="Clifton S.W."/>
            <person name="Comeron J.M."/>
            <person name="Costello J.C."/>
            <person name="Coyne J.A."/>
            <person name="Daub J."/>
            <person name="David R.G."/>
            <person name="Delcher A.L."/>
            <person name="Delehaunty K."/>
            <person name="Do C.B."/>
            <person name="Ebling H."/>
            <person name="Edwards K."/>
            <person name="Eickbush T."/>
            <person name="Evans J.D."/>
            <person name="Filipski A."/>
            <person name="Findeiss S."/>
            <person name="Freyhult E."/>
            <person name="Fulton L."/>
            <person name="Fulton R."/>
            <person name="Garcia A.C."/>
            <person name="Gardiner A."/>
            <person name="Garfield D.A."/>
            <person name="Garvin B.E."/>
            <person name="Gibson G."/>
            <person name="Gilbert D."/>
            <person name="Gnerre S."/>
            <person name="Godfrey J."/>
            <person name="Good R."/>
            <person name="Gotea V."/>
            <person name="Gravely B."/>
            <person name="Greenberg A.J."/>
            <person name="Griffiths-Jones S."/>
            <person name="Gross S."/>
            <person name="Guigo R."/>
            <person name="Gustafson E.A."/>
            <person name="Haerty W."/>
            <person name="Hahn M.W."/>
            <person name="Halligan D.L."/>
            <person name="Halpern A.L."/>
            <person name="Halter G.M."/>
            <person name="Han M.V."/>
            <person name="Heger A."/>
            <person name="Hillier L."/>
            <person name="Hinrichs A.S."/>
            <person name="Holmes I."/>
            <person name="Hoskins R.A."/>
            <person name="Hubisz M.J."/>
            <person name="Hultmark D."/>
            <person name="Huntley M.A."/>
            <person name="Jaffe D.B."/>
            <person name="Jagadeeshan S."/>
            <person name="Jeck W.R."/>
            <person name="Johnson J."/>
            <person name="Jones C.D."/>
            <person name="Jordan W.C."/>
            <person name="Karpen G.H."/>
            <person name="Kataoka E."/>
            <person name="Keightley P.D."/>
            <person name="Kheradpour P."/>
            <person name="Kirkness E.F."/>
            <person name="Koerich L.B."/>
            <person name="Kristiansen K."/>
            <person name="Kudrna D."/>
            <person name="Kulathinal R.J."/>
            <person name="Kumar S."/>
            <person name="Kwok R."/>
            <person name="Lander E."/>
            <person name="Langley C.H."/>
            <person name="Lapoint R."/>
            <person name="Lazzaro B.P."/>
            <person name="Lee S.J."/>
            <person name="Levesque L."/>
            <person name="Li R."/>
            <person name="Lin C.F."/>
            <person name="Lin M.F."/>
            <person name="Lindblad-Toh K."/>
            <person name="Llopart A."/>
            <person name="Long M."/>
            <person name="Low L."/>
            <person name="Lozovsky E."/>
            <person name="Lu J."/>
            <person name="Luo M."/>
            <person name="Machado C.A."/>
            <person name="Makalowski W."/>
            <person name="Marzo M."/>
            <person name="Matsuda M."/>
            <person name="Matzkin L."/>
            <person name="McAllister B."/>
            <person name="McBride C.S."/>
            <person name="McKernan B."/>
            <person name="McKernan K."/>
            <person name="Mendez-Lago M."/>
            <person name="Minx P."/>
            <person name="Mollenhauer M.U."/>
            <person name="Montooth K."/>
            <person name="Mount S.M."/>
            <person name="Mu X."/>
            <person name="Myers E."/>
            <person name="Negre B."/>
            <person name="Newfeld S."/>
            <person name="Nielsen R."/>
            <person name="Noor M.A."/>
            <person name="O'Grady P."/>
            <person name="Pachter L."/>
            <person name="Papaceit M."/>
            <person name="Parisi M.J."/>
            <person name="Parisi M."/>
            <person name="Parts L."/>
            <person name="Pedersen J.S."/>
            <person name="Pesole G."/>
            <person name="Phillippy A.M."/>
            <person name="Ponting C.P."/>
            <person name="Pop M."/>
            <person name="Porcelli D."/>
            <person name="Powell J.R."/>
            <person name="Prohaska S."/>
            <person name="Pruitt K."/>
            <person name="Puig M."/>
            <person name="Quesneville H."/>
            <person name="Ram K.R."/>
            <person name="Rand D."/>
            <person name="Rasmussen M.D."/>
            <person name="Reed L.K."/>
            <person name="Reenan R."/>
            <person name="Reily A."/>
            <person name="Remington K.A."/>
            <person name="Rieger T.T."/>
            <person name="Ritchie M.G."/>
            <person name="Robin C."/>
            <person name="Rogers Y.H."/>
            <person name="Rohde C."/>
            <person name="Rozas J."/>
            <person name="Rubenfield M.J."/>
            <person name="Ruiz A."/>
            <person name="Russo S."/>
            <person name="Salzberg S.L."/>
            <person name="Sanchez-Gracia A."/>
            <person name="Saranga D.J."/>
            <person name="Sato H."/>
            <person name="Schaeffer S.W."/>
            <person name="Schatz M.C."/>
            <person name="Schlenke T."/>
            <person name="Schwartz R."/>
            <person name="Segarra C."/>
            <person name="Singh R.S."/>
            <person name="Sirot L."/>
            <person name="Sirota M."/>
            <person name="Sisneros N.B."/>
            <person name="Smith C.D."/>
            <person name="Smith T.F."/>
            <person name="Spieth J."/>
            <person name="Stage D.E."/>
            <person name="Stark A."/>
            <person name="Stephan W."/>
            <person name="Strausberg R.L."/>
            <person name="Strempel S."/>
            <person name="Sturgill D."/>
            <person name="Sutton G."/>
            <person name="Sutton G.G."/>
            <person name="Tao W."/>
            <person name="Teichmann S."/>
            <person name="Tobari Y.N."/>
            <person name="Tomimura Y."/>
            <person name="Tsolas J.M."/>
            <person name="Valente V.L."/>
            <person name="Venter E."/>
            <person name="Venter J.C."/>
            <person name="Vicario S."/>
            <person name="Vieira F.G."/>
            <person name="Vilella A.J."/>
            <person name="Villasante A."/>
            <person name="Walenz B."/>
            <person name="Wang J."/>
            <person name="Wasserman M."/>
            <person name="Watts T."/>
            <person name="Wilson D."/>
            <person name="Wilson R.K."/>
            <person name="Wing R.A."/>
            <person name="Wolfner M.F."/>
            <person name="Wong A."/>
            <person name="Wong G.K."/>
            <person name="Wu C.I."/>
            <person name="Wu G."/>
            <person name="Yamamoto D."/>
            <person name="Yang H.P."/>
            <person name="Yang S.P."/>
            <person name="Yorke J.A."/>
            <person name="Yoshida K."/>
            <person name="Zdobnov E."/>
            <person name="Zhang P."/>
            <person name="Zhang Y."/>
            <person name="Zimin A.V."/>
            <person name="Baldwin J."/>
            <person name="Abdouelleil A."/>
            <person name="Abdulkadir J."/>
            <person name="Abebe A."/>
            <person name="Abera B."/>
            <person name="Abreu J."/>
            <person name="Acer S.C."/>
            <person name="Aftuck L."/>
            <person name="Alexander A."/>
            <person name="An P."/>
            <person name="Anderson E."/>
            <person name="Anderson S."/>
            <person name="Arachi H."/>
            <person name="Azer M."/>
            <person name="Bachantsang P."/>
            <person name="Barry A."/>
            <person name="Bayul T."/>
            <person name="Berlin A."/>
            <person name="Bessette D."/>
            <person name="Bloom T."/>
            <person name="Blye J."/>
            <person name="Boguslavskiy L."/>
            <person name="Bonnet C."/>
            <person name="Boukhgalter B."/>
            <person name="Bourzgui I."/>
            <person name="Brown A."/>
            <person name="Cahill P."/>
            <person name="Channer S."/>
            <person name="Cheshatsang Y."/>
            <person name="Chuda L."/>
            <person name="Citroen M."/>
            <person name="Collymore A."/>
            <person name="Cooke P."/>
            <person name="Costello M."/>
            <person name="D'Aco K."/>
            <person name="Daza R."/>
            <person name="De Haan G."/>
            <person name="DeGray S."/>
            <person name="DeMaso C."/>
            <person name="Dhargay N."/>
            <person name="Dooley K."/>
            <person name="Dooley E."/>
            <person name="Doricent M."/>
            <person name="Dorje P."/>
            <person name="Dorjee K."/>
            <person name="Dupes A."/>
            <person name="Elong R."/>
            <person name="Falk J."/>
            <person name="Farina A."/>
            <person name="Faro S."/>
            <person name="Ferguson D."/>
            <person name="Fisher S."/>
            <person name="Foley C.D."/>
            <person name="Franke A."/>
            <person name="Friedrich D."/>
            <person name="Gadbois L."/>
            <person name="Gearin G."/>
            <person name="Gearin C.R."/>
            <person name="Giannoukos G."/>
            <person name="Goode T."/>
            <person name="Graham J."/>
            <person name="Grandbois E."/>
            <person name="Grewal S."/>
            <person name="Gyaltsen K."/>
            <person name="Hafez N."/>
            <person name="Hagos B."/>
            <person name="Hall J."/>
            <person name="Henson C."/>
            <person name="Hollinger A."/>
            <person name="Honan T."/>
            <person name="Huard M.D."/>
            <person name="Hughes L."/>
            <person name="Hurhula B."/>
            <person name="Husby M.E."/>
            <person name="Kamat A."/>
            <person name="Kanga B."/>
            <person name="Kashin S."/>
            <person name="Khazanovich D."/>
            <person name="Kisner P."/>
            <person name="Lance K."/>
            <person name="Lara M."/>
            <person name="Lee W."/>
            <person name="Lennon N."/>
            <person name="Letendre F."/>
            <person name="LeVine R."/>
            <person name="Lipovsky A."/>
            <person name="Liu X."/>
            <person name="Liu J."/>
            <person name="Liu S."/>
            <person name="Lokyitsang T."/>
            <person name="Lokyitsang Y."/>
            <person name="Lubonja R."/>
            <person name="Lui A."/>
            <person name="MacDonald P."/>
            <person name="Magnisalis V."/>
            <person name="Maru K."/>
            <person name="Matthews C."/>
            <person name="McCusker W."/>
            <person name="McDonough S."/>
            <person name="Mehta T."/>
            <person name="Meldrim J."/>
            <person name="Meneus L."/>
            <person name="Mihai O."/>
            <person name="Mihalev A."/>
            <person name="Mihova T."/>
            <person name="Mittelman R."/>
            <person name="Mlenga V."/>
            <person name="Montmayeur A."/>
            <person name="Mulrain L."/>
            <person name="Navidi A."/>
            <person name="Naylor J."/>
            <person name="Negash T."/>
            <person name="Nguyen T."/>
            <person name="Nguyen N."/>
            <person name="Nicol R."/>
            <person name="Norbu C."/>
            <person name="Norbu N."/>
            <person name="Novod N."/>
            <person name="O'Neill B."/>
            <person name="Osman S."/>
            <person name="Markiewicz E."/>
            <person name="Oyono O.L."/>
            <person name="Patti C."/>
            <person name="Phunkhang P."/>
            <person name="Pierre F."/>
            <person name="Priest M."/>
            <person name="Raghuraman S."/>
            <person name="Rege F."/>
            <person name="Reyes R."/>
            <person name="Rise C."/>
            <person name="Rogov P."/>
            <person name="Ross K."/>
            <person name="Ryan E."/>
            <person name="Settipalli S."/>
            <person name="Shea T."/>
            <person name="Sherpa N."/>
            <person name="Shi L."/>
            <person name="Shih D."/>
            <person name="Sparrow T."/>
            <person name="Spaulding J."/>
            <person name="Stalker J."/>
            <person name="Stange-Thomann N."/>
            <person name="Stavropoulos S."/>
            <person name="Stone C."/>
            <person name="Strader C."/>
            <person name="Tesfaye S."/>
            <person name="Thomson T."/>
            <person name="Thoulutsang Y."/>
            <person name="Thoulutsang D."/>
            <person name="Topham K."/>
            <person name="Topping I."/>
            <person name="Tsamla T."/>
            <person name="Vassiliev H."/>
            <person name="Vo A."/>
            <person name="Wangchuk T."/>
            <person name="Wangdi T."/>
            <person name="Weiand M."/>
            <person name="Wilkinson J."/>
            <person name="Wilson A."/>
            <person name="Yadav S."/>
            <person name="Young G."/>
            <person name="Yu Q."/>
            <person name="Zembek L."/>
            <person name="Zhong D."/>
            <person name="Zimmer A."/>
            <person name="Zwirko Z."/>
            <person name="Jaffe D.B."/>
            <person name="Alvarez P."/>
            <person name="Brockman W."/>
            <person name="Butler J."/>
            <person name="Chin C."/>
            <person name="Gnerre S."/>
            <person name="Grabherr M."/>
            <person name="Kleber M."/>
            <person name="Mauceli E."/>
            <person name="MacCallum I."/>
        </authorList>
    </citation>
    <scope>NUCLEOTIDE SEQUENCE [LARGE SCALE GENOMIC DNA]</scope>
    <source>
        <strain evidence="16">Tucson 15010-1051.87</strain>
    </source>
</reference>
<keyword evidence="4 12" id="KW-0863">Zinc-finger</keyword>
<dbReference type="AlphaFoldDB" id="A0A0Q9WSI5"/>
<dbReference type="Pfam" id="PF05485">
    <property type="entry name" value="THAP"/>
    <property type="match status" value="2"/>
</dbReference>
<evidence type="ECO:0000256" key="7">
    <source>
        <dbReference type="ARBA" id="ARBA00023054"/>
    </source>
</evidence>
<comment type="subcellular location">
    <subcellularLocation>
        <location evidence="1">Nucleus</location>
        <location evidence="1">Nucleoplasm</location>
    </subcellularLocation>
</comment>
<dbReference type="GO" id="GO:0043565">
    <property type="term" value="F:sequence-specific DNA binding"/>
    <property type="evidence" value="ECO:0007669"/>
    <property type="project" value="InterPro"/>
</dbReference>
<evidence type="ECO:0000256" key="4">
    <source>
        <dbReference type="ARBA" id="ARBA00022771"/>
    </source>
</evidence>
<evidence type="ECO:0000256" key="12">
    <source>
        <dbReference type="PROSITE-ProRule" id="PRU00309"/>
    </source>
</evidence>
<dbReference type="KEGG" id="dvi:6630669"/>
<dbReference type="GO" id="GO:0008270">
    <property type="term" value="F:zinc ion binding"/>
    <property type="evidence" value="ECO:0007669"/>
    <property type="project" value="UniProtKB-KW"/>
</dbReference>
<dbReference type="SMART" id="SM00980">
    <property type="entry name" value="THAP"/>
    <property type="match status" value="2"/>
</dbReference>
<evidence type="ECO:0000256" key="8">
    <source>
        <dbReference type="ARBA" id="ARBA00023125"/>
    </source>
</evidence>
<dbReference type="InParanoid" id="A0A0Q9WSI5"/>
<evidence type="ECO:0000256" key="10">
    <source>
        <dbReference type="ARBA" id="ARBA00023242"/>
    </source>
</evidence>